<dbReference type="OrthoDB" id="9792148at2"/>
<evidence type="ECO:0000256" key="1">
    <source>
        <dbReference type="SAM" id="MobiDB-lite"/>
    </source>
</evidence>
<dbReference type="RefSeq" id="WP_054968968.1">
    <property type="nucleotide sequence ID" value="NZ_LJCO01000042.1"/>
</dbReference>
<dbReference type="STRING" id="471514.AN477_09765"/>
<protein>
    <submittedName>
        <fullName evidence="2">Uncharacterized protein</fullName>
    </submittedName>
</protein>
<keyword evidence="3" id="KW-1185">Reference proteome</keyword>
<dbReference type="EMBL" id="LJCO01000042">
    <property type="protein sequence ID" value="KPV43990.1"/>
    <property type="molecule type" value="Genomic_DNA"/>
</dbReference>
<accession>A0A0P9GSH0</accession>
<gene>
    <name evidence="2" type="ORF">AN477_09765</name>
</gene>
<proteinExistence type="predicted"/>
<organism evidence="2 3">
    <name type="scientific">Alicyclobacillus ferrooxydans</name>
    <dbReference type="NCBI Taxonomy" id="471514"/>
    <lineage>
        <taxon>Bacteria</taxon>
        <taxon>Bacillati</taxon>
        <taxon>Bacillota</taxon>
        <taxon>Bacilli</taxon>
        <taxon>Bacillales</taxon>
        <taxon>Alicyclobacillaceae</taxon>
        <taxon>Alicyclobacillus</taxon>
    </lineage>
</organism>
<sequence>MIPISEFLGELECSAEQLAGQKQIDSLARDVVLLNHQDQIWLTREKTDEFDGALVFVQSRMFPGYLSTFDLLLRFLKQAGAVGVLFQGGKRTDFSKATVMLAENLGLPLIWIRDPVKYSTMARQFYGLLLAQQQQKQADIHRARRGLEAILSDAHTLHTWLTHVADVLDSKVTLRPSDSAVFHPIWRSKRKFAPSHGYLSPPGERTYPSSRGDRGDDTLVVPMKILEKRYELCIMPSSTCRFYEPDIRQVWIDELAGILVAQASYLFLLETPGIALEHQWVTSFESLVYYSMANMPIFKAANGTGGNQSLSGDVFLPDVVGSISLRRHLDFISLSQVSSISVLWLASARSSGRQSPSGQAELGMDISLTLTRPYTYRLFRDETLALRHHALELLRHARFSSGMQYDLLSCVPWRNWKAKEGVVVVWIPFAKSASYLSERVVHDFVRQLSARLPFPLRAFFHRGDVTESVSGAEELLRHVTNVLETSYPEFLSQQDLSQGLQFSQTGRDIPGQASIITSSFSTESIKALQHIRFEFVAIAVSAFLPD</sequence>
<feature type="region of interest" description="Disordered" evidence="1">
    <location>
        <begin position="196"/>
        <end position="215"/>
    </location>
</feature>
<evidence type="ECO:0000313" key="2">
    <source>
        <dbReference type="EMBL" id="KPV43990.1"/>
    </source>
</evidence>
<name>A0A0P9GSH0_9BACL</name>
<dbReference type="Proteomes" id="UP000050482">
    <property type="component" value="Unassembled WGS sequence"/>
</dbReference>
<evidence type="ECO:0000313" key="3">
    <source>
        <dbReference type="Proteomes" id="UP000050482"/>
    </source>
</evidence>
<dbReference type="PATRIC" id="fig|471514.4.peg.532"/>
<comment type="caution">
    <text evidence="2">The sequence shown here is derived from an EMBL/GenBank/DDBJ whole genome shotgun (WGS) entry which is preliminary data.</text>
</comment>
<reference evidence="2 3" key="1">
    <citation type="submission" date="2015-09" db="EMBL/GenBank/DDBJ databases">
        <title>Draft genome sequence of Alicyclobacillus ferrooxydans DSM 22381.</title>
        <authorList>
            <person name="Hemp J."/>
        </authorList>
    </citation>
    <scope>NUCLEOTIDE SEQUENCE [LARGE SCALE GENOMIC DNA]</scope>
    <source>
        <strain evidence="2 3">TC-34</strain>
    </source>
</reference>
<dbReference type="AlphaFoldDB" id="A0A0P9GSH0"/>